<dbReference type="InterPro" id="IPR002733">
    <property type="entry name" value="AMMECR1_domain"/>
</dbReference>
<dbReference type="Gene3D" id="3.30.700.20">
    <property type="entry name" value="Hypothetical protein ph0010, domain 1"/>
    <property type="match status" value="1"/>
</dbReference>
<dbReference type="PROSITE" id="PS51112">
    <property type="entry name" value="AMMECR1"/>
    <property type="match status" value="1"/>
</dbReference>
<evidence type="ECO:0000259" key="1">
    <source>
        <dbReference type="PROSITE" id="PS51112"/>
    </source>
</evidence>
<sequence length="461" mass="51340">MSLVGAFIVPHPPLIIPEVGKGEEKMIAATIESYREVAKRIADLNPDTIIITSPHTIMYSDYFHISPGRSAKGDFGRFGAKKVAIHVNYDEEFVEALEFCAEREGIEAGTLGEKDPSLDHGTMVPLYFINEYLKEYKVVRIGLSGLSFPDHYHLGKCITKTAEKLNRRIVFVASGDLSHKLKEDGPYGYAEKGVRFDQEVTEAMRKGSFLDFMEFSPDFCEAAAECGLRSFIIMSGALSGRAVASDLLSYEGPFGVGYAVCEFILQGEDEGRHFDEIFTKKQKELARERQKSEDVYVHLARLSLETYLTTGKKLKLPDDLPEEMLKNKAGVFVSLKKHGSLRGCIGTISPITANVANEIIRNAISAGVEDPRFPPVTEAELDELIYSVDVLAEPEPIENISELDEKRYGVIISSGRKRGLLLPNLEGVDSVEKQIAIAKKKAGIYDNEAFTMERFEVVRHR</sequence>
<comment type="caution">
    <text evidence="2">The sequence shown here is derived from an EMBL/GenBank/DDBJ whole genome shotgun (WGS) entry which is preliminary data.</text>
</comment>
<gene>
    <name evidence="2" type="primary">amrA</name>
    <name evidence="2" type="ORF">H0486_00130</name>
</gene>
<accession>A0A839JWB7</accession>
<dbReference type="SUPFAM" id="SSF143447">
    <property type="entry name" value="AMMECR1-like"/>
    <property type="match status" value="1"/>
</dbReference>
<dbReference type="SUPFAM" id="SSF53213">
    <property type="entry name" value="LigB-like"/>
    <property type="match status" value="1"/>
</dbReference>
<dbReference type="NCBIfam" id="TIGR00296">
    <property type="entry name" value="TIGR00296 family protein"/>
    <property type="match status" value="1"/>
</dbReference>
<dbReference type="InterPro" id="IPR036071">
    <property type="entry name" value="AMMECR1_dom_sf"/>
</dbReference>
<proteinExistence type="predicted"/>
<dbReference type="InterPro" id="IPR027623">
    <property type="entry name" value="AmmeMemoSam_A"/>
</dbReference>
<dbReference type="InterPro" id="IPR027485">
    <property type="entry name" value="AMMECR1_N"/>
</dbReference>
<dbReference type="PANTHER" id="PTHR13016">
    <property type="entry name" value="AMMECR1 HOMOLOG"/>
    <property type="match status" value="1"/>
</dbReference>
<evidence type="ECO:0000313" key="3">
    <source>
        <dbReference type="Proteomes" id="UP000574276"/>
    </source>
</evidence>
<keyword evidence="3" id="KW-1185">Reference proteome</keyword>
<feature type="domain" description="AMMECR1" evidence="1">
    <location>
        <begin position="291"/>
        <end position="461"/>
    </location>
</feature>
<reference evidence="2 3" key="1">
    <citation type="submission" date="2020-07" db="EMBL/GenBank/DDBJ databases">
        <title>Characterization and genome sequencing of isolate MD1, a novel member within the family Lachnospiraceae.</title>
        <authorList>
            <person name="Rettenmaier R."/>
            <person name="Di Bello L."/>
            <person name="Zinser C."/>
            <person name="Scheitz K."/>
            <person name="Liebl W."/>
            <person name="Zverlov V."/>
        </authorList>
    </citation>
    <scope>NUCLEOTIDE SEQUENCE [LARGE SCALE GENOMIC DNA]</scope>
    <source>
        <strain evidence="2 3">MD1</strain>
    </source>
</reference>
<dbReference type="InterPro" id="IPR004183">
    <property type="entry name" value="Xdiol_dOase_suB"/>
</dbReference>
<dbReference type="GO" id="GO:0008198">
    <property type="term" value="F:ferrous iron binding"/>
    <property type="evidence" value="ECO:0007669"/>
    <property type="project" value="InterPro"/>
</dbReference>
<dbReference type="PANTHER" id="PTHR13016:SF0">
    <property type="entry name" value="AMME SYNDROME CANDIDATE GENE 1 PROTEIN"/>
    <property type="match status" value="1"/>
</dbReference>
<evidence type="ECO:0000313" key="2">
    <source>
        <dbReference type="EMBL" id="MBB2181302.1"/>
    </source>
</evidence>
<dbReference type="NCBIfam" id="TIGR04335">
    <property type="entry name" value="AmmeMemoSam_A"/>
    <property type="match status" value="1"/>
</dbReference>
<dbReference type="Gene3D" id="3.40.830.10">
    <property type="entry name" value="LigB-like"/>
    <property type="match status" value="1"/>
</dbReference>
<name>A0A839JWB7_9FIRM</name>
<dbReference type="GO" id="GO:0016702">
    <property type="term" value="F:oxidoreductase activity, acting on single donors with incorporation of molecular oxygen, incorporation of two atoms of oxygen"/>
    <property type="evidence" value="ECO:0007669"/>
    <property type="project" value="UniProtKB-ARBA"/>
</dbReference>
<organism evidence="2 3">
    <name type="scientific">Variimorphobacter saccharofermentans</name>
    <dbReference type="NCBI Taxonomy" id="2755051"/>
    <lineage>
        <taxon>Bacteria</taxon>
        <taxon>Bacillati</taxon>
        <taxon>Bacillota</taxon>
        <taxon>Clostridia</taxon>
        <taxon>Lachnospirales</taxon>
        <taxon>Lachnospiraceae</taxon>
        <taxon>Variimorphobacter</taxon>
    </lineage>
</organism>
<dbReference type="AlphaFoldDB" id="A0A839JWB7"/>
<protein>
    <submittedName>
        <fullName evidence="2">AmmeMemoRadiSam system protein A</fullName>
    </submittedName>
</protein>
<dbReference type="Pfam" id="PF01871">
    <property type="entry name" value="AMMECR1"/>
    <property type="match status" value="1"/>
</dbReference>
<dbReference type="NCBIfam" id="TIGR04336">
    <property type="entry name" value="AmmeMemoSam_B"/>
    <property type="match status" value="1"/>
</dbReference>
<dbReference type="EMBL" id="JACEGA010000001">
    <property type="protein sequence ID" value="MBB2181302.1"/>
    <property type="molecule type" value="Genomic_DNA"/>
</dbReference>
<dbReference type="CDD" id="cd07951">
    <property type="entry name" value="ED_3B_N_AMMECR1"/>
    <property type="match status" value="1"/>
</dbReference>
<dbReference type="Pfam" id="PF02900">
    <property type="entry name" value="LigB"/>
    <property type="match status" value="1"/>
</dbReference>
<dbReference type="RefSeq" id="WP_228351081.1">
    <property type="nucleotide sequence ID" value="NZ_JACEGA010000001.1"/>
</dbReference>
<dbReference type="Proteomes" id="UP000574276">
    <property type="component" value="Unassembled WGS sequence"/>
</dbReference>
<dbReference type="InterPro" id="IPR023473">
    <property type="entry name" value="AMMECR1"/>
</dbReference>